<dbReference type="InterPro" id="IPR005700">
    <property type="entry name" value="EPS_ExoP-like"/>
</dbReference>
<evidence type="ECO:0000256" key="1">
    <source>
        <dbReference type="ARBA" id="ARBA00004429"/>
    </source>
</evidence>
<keyword evidence="5" id="KW-1003">Cell membrane</keyword>
<feature type="domain" description="AAA" evidence="19">
    <location>
        <begin position="571"/>
        <end position="698"/>
    </location>
</feature>
<keyword evidence="6" id="KW-0997">Cell inner membrane</keyword>
<dbReference type="Pfam" id="PF13614">
    <property type="entry name" value="AAA_31"/>
    <property type="match status" value="1"/>
</dbReference>
<feature type="domain" description="Tyrosine-protein kinase G-rich" evidence="20">
    <location>
        <begin position="398"/>
        <end position="479"/>
    </location>
</feature>
<comment type="caution">
    <text evidence="21">The sequence shown here is derived from an EMBL/GenBank/DDBJ whole genome shotgun (WGS) entry which is preliminary data.</text>
</comment>
<evidence type="ECO:0000256" key="8">
    <source>
        <dbReference type="ARBA" id="ARBA00022692"/>
    </source>
</evidence>
<keyword evidence="13 17" id="KW-0472">Membrane</keyword>
<dbReference type="PANTHER" id="PTHR32309">
    <property type="entry name" value="TYROSINE-PROTEIN KINASE"/>
    <property type="match status" value="1"/>
</dbReference>
<comment type="catalytic activity">
    <reaction evidence="15">
        <text>L-tyrosyl-[protein] + ATP = O-phospho-L-tyrosyl-[protein] + ADP + H(+)</text>
        <dbReference type="Rhea" id="RHEA:10596"/>
        <dbReference type="Rhea" id="RHEA-COMP:10136"/>
        <dbReference type="Rhea" id="RHEA-COMP:20101"/>
        <dbReference type="ChEBI" id="CHEBI:15378"/>
        <dbReference type="ChEBI" id="CHEBI:30616"/>
        <dbReference type="ChEBI" id="CHEBI:46858"/>
        <dbReference type="ChEBI" id="CHEBI:61978"/>
        <dbReference type="ChEBI" id="CHEBI:456216"/>
        <dbReference type="EC" id="2.7.10.2"/>
    </reaction>
</comment>
<dbReference type="Gene3D" id="3.40.50.300">
    <property type="entry name" value="P-loop containing nucleotide triphosphate hydrolases"/>
    <property type="match status" value="1"/>
</dbReference>
<organism evidence="21 22">
    <name type="scientific">Pararhizobium capsulatum DSM 1112</name>
    <dbReference type="NCBI Taxonomy" id="1121113"/>
    <lineage>
        <taxon>Bacteria</taxon>
        <taxon>Pseudomonadati</taxon>
        <taxon>Pseudomonadota</taxon>
        <taxon>Alphaproteobacteria</taxon>
        <taxon>Hyphomicrobiales</taxon>
        <taxon>Rhizobiaceae</taxon>
        <taxon>Rhizobium/Agrobacterium group</taxon>
        <taxon>Pararhizobium</taxon>
    </lineage>
</organism>
<evidence type="ECO:0000313" key="21">
    <source>
        <dbReference type="EMBL" id="MDQ0322514.1"/>
    </source>
</evidence>
<dbReference type="InterPro" id="IPR005702">
    <property type="entry name" value="Wzc-like_C"/>
</dbReference>
<dbReference type="Pfam" id="PF13807">
    <property type="entry name" value="GNVR"/>
    <property type="match status" value="1"/>
</dbReference>
<evidence type="ECO:0000256" key="6">
    <source>
        <dbReference type="ARBA" id="ARBA00022519"/>
    </source>
</evidence>
<feature type="coiled-coil region" evidence="16">
    <location>
        <begin position="403"/>
        <end position="430"/>
    </location>
</feature>
<evidence type="ECO:0000256" key="7">
    <source>
        <dbReference type="ARBA" id="ARBA00022679"/>
    </source>
</evidence>
<dbReference type="RefSeq" id="WP_307234195.1">
    <property type="nucleotide sequence ID" value="NZ_JAUSVF010000002.1"/>
</dbReference>
<gene>
    <name evidence="21" type="ORF">QO002_004720</name>
</gene>
<keyword evidence="8 17" id="KW-0812">Transmembrane</keyword>
<evidence type="ECO:0000256" key="3">
    <source>
        <dbReference type="ARBA" id="ARBA00008883"/>
    </source>
</evidence>
<evidence type="ECO:0000256" key="10">
    <source>
        <dbReference type="ARBA" id="ARBA00022777"/>
    </source>
</evidence>
<keyword evidence="7" id="KW-0808">Transferase</keyword>
<dbReference type="CDD" id="cd05387">
    <property type="entry name" value="BY-kinase"/>
    <property type="match status" value="1"/>
</dbReference>
<dbReference type="EMBL" id="JAUSVF010000002">
    <property type="protein sequence ID" value="MDQ0322514.1"/>
    <property type="molecule type" value="Genomic_DNA"/>
</dbReference>
<comment type="similarity">
    <text evidence="3">Belongs to the etk/wzc family.</text>
</comment>
<dbReference type="Pfam" id="PF02706">
    <property type="entry name" value="Wzz"/>
    <property type="match status" value="1"/>
</dbReference>
<evidence type="ECO:0000256" key="2">
    <source>
        <dbReference type="ARBA" id="ARBA00007316"/>
    </source>
</evidence>
<evidence type="ECO:0000256" key="12">
    <source>
        <dbReference type="ARBA" id="ARBA00022989"/>
    </source>
</evidence>
<keyword evidence="22" id="KW-1185">Reference proteome</keyword>
<evidence type="ECO:0000256" key="9">
    <source>
        <dbReference type="ARBA" id="ARBA00022741"/>
    </source>
</evidence>
<dbReference type="NCBIfam" id="TIGR01005">
    <property type="entry name" value="eps_transp_fam"/>
    <property type="match status" value="1"/>
</dbReference>
<evidence type="ECO:0000256" key="16">
    <source>
        <dbReference type="SAM" id="Coils"/>
    </source>
</evidence>
<comment type="similarity">
    <text evidence="2">Belongs to the CpsD/CapB family.</text>
</comment>
<evidence type="ECO:0000256" key="5">
    <source>
        <dbReference type="ARBA" id="ARBA00022475"/>
    </source>
</evidence>
<sequence>MNQRSLPLSRPLPREMEHSDSFIDLDRLLAAVLRHVKAIAIFTLVFMALGAAYLAVTTPVYTSMTQILLDDTLSRFAEDEEKSAQNSQQLDTRIASAVEILKSGTLAERVVSEASLQDNETLLDPPQSLASIIKSWLKSVTSAFSVASPVSEDAARSGREAKAAAMLQQGVKVERVARSAVVAVSYTSPDPLLAAKVARTYADAYLSDQLGANFDASERASVWLQERLSDLGQRAQAASMEVENYKRANNLTSARGELMSEQQLADLNSQLIIAQADAASASARYNQFKSIIDKGPENAVENATLSAKEMDGSVIQSLKERYLAVSKREADISSAFGPDHAQAVSLRAEKTDLSGQIFRELQQLTASYNNEYQVARSREESLRDSIANVAGTNSDANQSIVHLRELEQKADALKAVYESYLARYEQASQQRSFPIAKARVISDAGVPVSPSAPKKTMTLALSAVLGLMFGAAYAFFREMQERSFRLSTDVRSILGHKSLGYLPLVGKKPRQKRNLKEALFTKPDRAEAEEALPLERMTRIAWDAPRSVFAETLRNAKLACEAMLQPRPNKVIGVVSSAPNEGKTTVAANFAILLAASGKRTLLIDADLRNPGLSRMLNPPPKTGLMEALSGEVAWMQAVKVDQKTKLAVLPITPKIGPARDPLTNETLSSPAMAELIENARKTFDYVVVDLAPLGPVVDAKTFAPQADGFIFVVEWGKTPSRLVKELLDAEPEINTKILGVILNKTDMTELPKYSEYGGPEKFRKHYSKYYAD</sequence>
<dbReference type="InterPro" id="IPR027417">
    <property type="entry name" value="P-loop_NTPase"/>
</dbReference>
<evidence type="ECO:0000256" key="13">
    <source>
        <dbReference type="ARBA" id="ARBA00023136"/>
    </source>
</evidence>
<dbReference type="InterPro" id="IPR025669">
    <property type="entry name" value="AAA_dom"/>
</dbReference>
<accession>A0ABU0BW88</accession>
<feature type="transmembrane region" description="Helical" evidence="17">
    <location>
        <begin position="36"/>
        <end position="56"/>
    </location>
</feature>
<protein>
    <recommendedName>
        <fullName evidence="4">non-specific protein-tyrosine kinase</fullName>
        <ecNumber evidence="4">2.7.10.2</ecNumber>
    </recommendedName>
</protein>
<evidence type="ECO:0000256" key="11">
    <source>
        <dbReference type="ARBA" id="ARBA00022840"/>
    </source>
</evidence>
<dbReference type="PANTHER" id="PTHR32309:SF13">
    <property type="entry name" value="FERRIC ENTEROBACTIN TRANSPORT PROTEIN FEPE"/>
    <property type="match status" value="1"/>
</dbReference>
<proteinExistence type="inferred from homology"/>
<evidence type="ECO:0000259" key="18">
    <source>
        <dbReference type="Pfam" id="PF02706"/>
    </source>
</evidence>
<keyword evidence="11" id="KW-0067">ATP-binding</keyword>
<dbReference type="InterPro" id="IPR050445">
    <property type="entry name" value="Bact_polysacc_biosynth/exp"/>
</dbReference>
<evidence type="ECO:0000313" key="22">
    <source>
        <dbReference type="Proteomes" id="UP001230207"/>
    </source>
</evidence>
<keyword evidence="14" id="KW-0829">Tyrosine-protein kinase</keyword>
<evidence type="ECO:0000256" key="17">
    <source>
        <dbReference type="SAM" id="Phobius"/>
    </source>
</evidence>
<dbReference type="InterPro" id="IPR032807">
    <property type="entry name" value="GNVR"/>
</dbReference>
<keyword evidence="9" id="KW-0547">Nucleotide-binding</keyword>
<dbReference type="InterPro" id="IPR003856">
    <property type="entry name" value="LPS_length_determ_N"/>
</dbReference>
<feature type="domain" description="Polysaccharide chain length determinant N-terminal" evidence="18">
    <location>
        <begin position="23"/>
        <end position="113"/>
    </location>
</feature>
<keyword evidence="10" id="KW-0418">Kinase</keyword>
<evidence type="ECO:0000259" key="20">
    <source>
        <dbReference type="Pfam" id="PF13807"/>
    </source>
</evidence>
<reference evidence="21 22" key="1">
    <citation type="submission" date="2023-07" db="EMBL/GenBank/DDBJ databases">
        <title>Genomic Encyclopedia of Type Strains, Phase IV (KMG-IV): sequencing the most valuable type-strain genomes for metagenomic binning, comparative biology and taxonomic classification.</title>
        <authorList>
            <person name="Goeker M."/>
        </authorList>
    </citation>
    <scope>NUCLEOTIDE SEQUENCE [LARGE SCALE GENOMIC DNA]</scope>
    <source>
        <strain evidence="21 22">DSM 1112</strain>
    </source>
</reference>
<keyword evidence="16" id="KW-0175">Coiled coil</keyword>
<keyword evidence="12 17" id="KW-1133">Transmembrane helix</keyword>
<evidence type="ECO:0000259" key="19">
    <source>
        <dbReference type="Pfam" id="PF13614"/>
    </source>
</evidence>
<evidence type="ECO:0000256" key="15">
    <source>
        <dbReference type="ARBA" id="ARBA00051245"/>
    </source>
</evidence>
<dbReference type="SUPFAM" id="SSF52540">
    <property type="entry name" value="P-loop containing nucleoside triphosphate hydrolases"/>
    <property type="match status" value="1"/>
</dbReference>
<name>A0ABU0BW88_9HYPH</name>
<comment type="subcellular location">
    <subcellularLocation>
        <location evidence="1">Cell inner membrane</location>
        <topology evidence="1">Multi-pass membrane protein</topology>
    </subcellularLocation>
</comment>
<evidence type="ECO:0000256" key="14">
    <source>
        <dbReference type="ARBA" id="ARBA00023137"/>
    </source>
</evidence>
<dbReference type="Proteomes" id="UP001230207">
    <property type="component" value="Unassembled WGS sequence"/>
</dbReference>
<dbReference type="NCBIfam" id="TIGR01007">
    <property type="entry name" value="eps_fam"/>
    <property type="match status" value="1"/>
</dbReference>
<evidence type="ECO:0000256" key="4">
    <source>
        <dbReference type="ARBA" id="ARBA00011903"/>
    </source>
</evidence>
<dbReference type="EC" id="2.7.10.2" evidence="4"/>